<accession>A0AAW0V056</accession>
<feature type="region of interest" description="Disordered" evidence="1">
    <location>
        <begin position="431"/>
        <end position="465"/>
    </location>
</feature>
<dbReference type="EMBL" id="JARAKH010000004">
    <property type="protein sequence ID" value="KAK8404287.1"/>
    <property type="molecule type" value="Genomic_DNA"/>
</dbReference>
<comment type="caution">
    <text evidence="3">The sequence shown here is derived from an EMBL/GenBank/DDBJ whole genome shotgun (WGS) entry which is preliminary data.</text>
</comment>
<evidence type="ECO:0000313" key="4">
    <source>
        <dbReference type="Proteomes" id="UP001487740"/>
    </source>
</evidence>
<feature type="compositionally biased region" description="Basic residues" evidence="1">
    <location>
        <begin position="381"/>
        <end position="406"/>
    </location>
</feature>
<keyword evidence="2" id="KW-0472">Membrane</keyword>
<evidence type="ECO:0000256" key="1">
    <source>
        <dbReference type="SAM" id="MobiDB-lite"/>
    </source>
</evidence>
<gene>
    <name evidence="3" type="ORF">O3P69_007542</name>
</gene>
<feature type="compositionally biased region" description="Basic and acidic residues" evidence="1">
    <location>
        <begin position="369"/>
        <end position="380"/>
    </location>
</feature>
<dbReference type="Proteomes" id="UP001487740">
    <property type="component" value="Unassembled WGS sequence"/>
</dbReference>
<dbReference type="AlphaFoldDB" id="A0AAW0V056"/>
<keyword evidence="4" id="KW-1185">Reference proteome</keyword>
<feature type="region of interest" description="Disordered" evidence="1">
    <location>
        <begin position="323"/>
        <end position="419"/>
    </location>
</feature>
<evidence type="ECO:0000313" key="3">
    <source>
        <dbReference type="EMBL" id="KAK8404287.1"/>
    </source>
</evidence>
<keyword evidence="2" id="KW-1133">Transmembrane helix</keyword>
<feature type="transmembrane region" description="Helical" evidence="2">
    <location>
        <begin position="41"/>
        <end position="64"/>
    </location>
</feature>
<keyword evidence="2" id="KW-0812">Transmembrane</keyword>
<feature type="region of interest" description="Disordered" evidence="1">
    <location>
        <begin position="143"/>
        <end position="198"/>
    </location>
</feature>
<feature type="compositionally biased region" description="Basic and acidic residues" evidence="1">
    <location>
        <begin position="188"/>
        <end position="197"/>
    </location>
</feature>
<evidence type="ECO:0000256" key="2">
    <source>
        <dbReference type="SAM" id="Phobius"/>
    </source>
</evidence>
<feature type="compositionally biased region" description="Basic residues" evidence="1">
    <location>
        <begin position="152"/>
        <end position="173"/>
    </location>
</feature>
<protein>
    <submittedName>
        <fullName evidence="3">Uncharacterized protein</fullName>
    </submittedName>
</protein>
<reference evidence="3 4" key="1">
    <citation type="submission" date="2023-03" db="EMBL/GenBank/DDBJ databases">
        <title>High-quality genome of Scylla paramamosain provides insights in environmental adaptation.</title>
        <authorList>
            <person name="Zhang L."/>
        </authorList>
    </citation>
    <scope>NUCLEOTIDE SEQUENCE [LARGE SCALE GENOMIC DNA]</scope>
    <source>
        <strain evidence="3">LZ_2023a</strain>
        <tissue evidence="3">Muscle</tissue>
    </source>
</reference>
<name>A0AAW0V056_SCYPA</name>
<proteinExistence type="predicted"/>
<organism evidence="3 4">
    <name type="scientific">Scylla paramamosain</name>
    <name type="common">Mud crab</name>
    <dbReference type="NCBI Taxonomy" id="85552"/>
    <lineage>
        <taxon>Eukaryota</taxon>
        <taxon>Metazoa</taxon>
        <taxon>Ecdysozoa</taxon>
        <taxon>Arthropoda</taxon>
        <taxon>Crustacea</taxon>
        <taxon>Multicrustacea</taxon>
        <taxon>Malacostraca</taxon>
        <taxon>Eumalacostraca</taxon>
        <taxon>Eucarida</taxon>
        <taxon>Decapoda</taxon>
        <taxon>Pleocyemata</taxon>
        <taxon>Brachyura</taxon>
        <taxon>Eubrachyura</taxon>
        <taxon>Portunoidea</taxon>
        <taxon>Portunidae</taxon>
        <taxon>Portuninae</taxon>
        <taxon>Scylla</taxon>
    </lineage>
</organism>
<sequence>MVVIRTRSGYKNENGGYRDENGGFGYFALEGRRERMEAGRVLLLLVAGLVGSTTAAPVPLPAVFGTTNELVKTNFIPLRDTLLRLDSLLRRPNDYNEVIEESGEEDDQLSRVLYEIQNSPPDSNTRQITDILTSLASEDSILKRLPREAKRGRGRSRERRPKSKERRCKPRGSRSRERSRRPSRERRPRPSRERYRQVECTAASKDLRSGEVISQCILEIRVLQDTMAEWRGTAAVLLVMSLASVPPARPRPNPSFILPHQARDIATTTPSPDGWSLKDTIARMDELLQRHNDYNDVMLESGEEDDQLSRLLYKLQHGDRVREGWYDEPTPPDLGLDEPTTTTRRHSRRARRQRRGSGGRRGKKKHRGKSWERRCNDGKPSHRSGKHHSREKHKHRSQEKHKHHSRERCITEEDTSTTTTAFPTTTAAMSTQIPFKPNSTPLTSTTSPVEGGGGDGGIDASLSYEDDAEFLPFY</sequence>
<feature type="compositionally biased region" description="Basic residues" evidence="1">
    <location>
        <begin position="343"/>
        <end position="368"/>
    </location>
</feature>
<feature type="compositionally biased region" description="Low complexity" evidence="1">
    <location>
        <begin position="431"/>
        <end position="448"/>
    </location>
</feature>